<sequence length="378" mass="42154">MAGSVPHIPSEILIMILEHLPGSFFQQDIGRLTISRRWFNLAIPIFYSRIDFTPRVISRLVHVKSASVDKARARLRKSLRCANIVLNGISTTHGNGRRGGSSIIDLSRTLITTSQVTDTACWNTPNNLIRLAVLLGGFLSLTSIRFVAGWSNPFWFADPLQPGYLGISSLDPYLNPLPNVTSLDLDLHGTSVIDDKGEPVHFCSYIRPLLSRLRTLRLRARSLCLVAFAPPDSDSPWSEPPPVTVSHLTVNLYLGRASEYNPKLNVVRQCFDWPRWQMLSVQDARRAMRGLVRRMPEPKRAELVHLAPNGEVHMLDLSTDVCVRDWSEGVGEVPGWSGVDPAQPCFHDEEASFVDWSGEVPMLPTAEEWEEGLGGGFL</sequence>
<accession>A0ABR3V8V5</accession>
<reference evidence="1 2" key="1">
    <citation type="journal article" date="2024" name="Commun. Biol.">
        <title>Comparative genomic analysis of thermophilic fungi reveals convergent evolutionary adaptations and gene losses.</title>
        <authorList>
            <person name="Steindorff A.S."/>
            <person name="Aguilar-Pontes M.V."/>
            <person name="Robinson A.J."/>
            <person name="Andreopoulos B."/>
            <person name="LaButti K."/>
            <person name="Kuo A."/>
            <person name="Mondo S."/>
            <person name="Riley R."/>
            <person name="Otillar R."/>
            <person name="Haridas S."/>
            <person name="Lipzen A."/>
            <person name="Grimwood J."/>
            <person name="Schmutz J."/>
            <person name="Clum A."/>
            <person name="Reid I.D."/>
            <person name="Moisan M.C."/>
            <person name="Butler G."/>
            <person name="Nguyen T.T.M."/>
            <person name="Dewar K."/>
            <person name="Conant G."/>
            <person name="Drula E."/>
            <person name="Henrissat B."/>
            <person name="Hansel C."/>
            <person name="Singer S."/>
            <person name="Hutchinson M.I."/>
            <person name="de Vries R.P."/>
            <person name="Natvig D.O."/>
            <person name="Powell A.J."/>
            <person name="Tsang A."/>
            <person name="Grigoriev I.V."/>
        </authorList>
    </citation>
    <scope>NUCLEOTIDE SEQUENCE [LARGE SCALE GENOMIC DNA]</scope>
    <source>
        <strain evidence="1 2">CBS 620.91</strain>
    </source>
</reference>
<dbReference type="Proteomes" id="UP001583172">
    <property type="component" value="Unassembled WGS sequence"/>
</dbReference>
<organism evidence="1 2">
    <name type="scientific">Humicola insolens</name>
    <name type="common">Soft-rot fungus</name>
    <dbReference type="NCBI Taxonomy" id="85995"/>
    <lineage>
        <taxon>Eukaryota</taxon>
        <taxon>Fungi</taxon>
        <taxon>Dikarya</taxon>
        <taxon>Ascomycota</taxon>
        <taxon>Pezizomycotina</taxon>
        <taxon>Sordariomycetes</taxon>
        <taxon>Sordariomycetidae</taxon>
        <taxon>Sordariales</taxon>
        <taxon>Chaetomiaceae</taxon>
        <taxon>Mycothermus</taxon>
    </lineage>
</organism>
<evidence type="ECO:0000313" key="1">
    <source>
        <dbReference type="EMBL" id="KAL1838190.1"/>
    </source>
</evidence>
<name>A0ABR3V8V5_HUMIN</name>
<comment type="caution">
    <text evidence="1">The sequence shown here is derived from an EMBL/GenBank/DDBJ whole genome shotgun (WGS) entry which is preliminary data.</text>
</comment>
<proteinExistence type="predicted"/>
<evidence type="ECO:0000313" key="2">
    <source>
        <dbReference type="Proteomes" id="UP001583172"/>
    </source>
</evidence>
<keyword evidence="2" id="KW-1185">Reference proteome</keyword>
<gene>
    <name evidence="1" type="ORF">VTJ49DRAFT_2947</name>
</gene>
<protein>
    <recommendedName>
        <fullName evidence="3">F-box domain-containing protein</fullName>
    </recommendedName>
</protein>
<evidence type="ECO:0008006" key="3">
    <source>
        <dbReference type="Google" id="ProtNLM"/>
    </source>
</evidence>
<dbReference type="EMBL" id="JAZGSY010000231">
    <property type="protein sequence ID" value="KAL1838190.1"/>
    <property type="molecule type" value="Genomic_DNA"/>
</dbReference>